<dbReference type="NCBIfam" id="NF033206">
    <property type="entry name" value="ScyE_fam"/>
    <property type="match status" value="1"/>
</dbReference>
<keyword evidence="3" id="KW-1185">Reference proteome</keyword>
<evidence type="ECO:0000313" key="2">
    <source>
        <dbReference type="EMBL" id="MFD2573865.1"/>
    </source>
</evidence>
<dbReference type="EMBL" id="JBHULN010000022">
    <property type="protein sequence ID" value="MFD2573865.1"/>
    <property type="molecule type" value="Genomic_DNA"/>
</dbReference>
<dbReference type="Proteomes" id="UP001597469">
    <property type="component" value="Unassembled WGS sequence"/>
</dbReference>
<dbReference type="RefSeq" id="WP_381526959.1">
    <property type="nucleotide sequence ID" value="NZ_JBHULN010000022.1"/>
</dbReference>
<keyword evidence="1" id="KW-0732">Signal</keyword>
<protein>
    <submittedName>
        <fullName evidence="2">ScyD/ScyE family protein</fullName>
    </submittedName>
</protein>
<comment type="caution">
    <text evidence="2">The sequence shown here is derived from an EMBL/GenBank/DDBJ whole genome shotgun (WGS) entry which is preliminary data.</text>
</comment>
<proteinExistence type="predicted"/>
<dbReference type="InterPro" id="IPR015943">
    <property type="entry name" value="WD40/YVTN_repeat-like_dom_sf"/>
</dbReference>
<gene>
    <name evidence="2" type="ORF">ACFSUS_24730</name>
</gene>
<feature type="signal peptide" evidence="1">
    <location>
        <begin position="1"/>
        <end position="20"/>
    </location>
</feature>
<dbReference type="PROSITE" id="PS51257">
    <property type="entry name" value="PROKAR_LIPOPROTEIN"/>
    <property type="match status" value="1"/>
</dbReference>
<accession>A0ABW5M9Z1</accession>
<feature type="chain" id="PRO_5047148524" evidence="1">
    <location>
        <begin position="21"/>
        <end position="338"/>
    </location>
</feature>
<name>A0ABW5M9Z1_9BACT</name>
<dbReference type="SUPFAM" id="SSF101898">
    <property type="entry name" value="NHL repeat"/>
    <property type="match status" value="1"/>
</dbReference>
<dbReference type="InterPro" id="IPR048031">
    <property type="entry name" value="ScyD/ScyE-like"/>
</dbReference>
<sequence>MQYKRLILSSLLMGSLLSGCQDHRATAPPVQLTTTTLATGLVGLIGVETDASGRVFVTEQGTGKNDGRLSEITPDGKVHPVITGLYSFLRPDNELDATDHLLIVNGILYFLSPQGLYSFNLATYKTGNAPIPASSLTAEPIQPSVIAYNFTDDTGESHPYNMILGPDGVLYFTDAAANAILRRSKPGQFDVVTAVPGIPNPNPAGPPPGPPVIQSVPTGITYDGKQFAISTLLGFPFPAGKALIYRMDLSGKLTVFQQAFNSLVDIENDGNGNYLVLEFAAFGPMGWTPNTGRLLRAKGTGSDVLLDKLNMPTDLKIVDAHTAYLTSMGNGTVSKITF</sequence>
<evidence type="ECO:0000313" key="3">
    <source>
        <dbReference type="Proteomes" id="UP001597469"/>
    </source>
</evidence>
<reference evidence="3" key="1">
    <citation type="journal article" date="2019" name="Int. J. Syst. Evol. Microbiol.">
        <title>The Global Catalogue of Microorganisms (GCM) 10K type strain sequencing project: providing services to taxonomists for standard genome sequencing and annotation.</title>
        <authorList>
            <consortium name="The Broad Institute Genomics Platform"/>
            <consortium name="The Broad Institute Genome Sequencing Center for Infectious Disease"/>
            <person name="Wu L."/>
            <person name="Ma J."/>
        </authorList>
    </citation>
    <scope>NUCLEOTIDE SEQUENCE [LARGE SCALE GENOMIC DNA]</scope>
    <source>
        <strain evidence="3">KCTC 42805</strain>
    </source>
</reference>
<evidence type="ECO:0000256" key="1">
    <source>
        <dbReference type="SAM" id="SignalP"/>
    </source>
</evidence>
<organism evidence="2 3">
    <name type="scientific">Spirosoma soli</name>
    <dbReference type="NCBI Taxonomy" id="1770529"/>
    <lineage>
        <taxon>Bacteria</taxon>
        <taxon>Pseudomonadati</taxon>
        <taxon>Bacteroidota</taxon>
        <taxon>Cytophagia</taxon>
        <taxon>Cytophagales</taxon>
        <taxon>Cytophagaceae</taxon>
        <taxon>Spirosoma</taxon>
    </lineage>
</organism>
<dbReference type="Gene3D" id="2.130.10.10">
    <property type="entry name" value="YVTN repeat-like/Quinoprotein amine dehydrogenase"/>
    <property type="match status" value="1"/>
</dbReference>